<accession>A0ABP7QSK4</accession>
<dbReference type="InterPro" id="IPR009081">
    <property type="entry name" value="PP-bd_ACP"/>
</dbReference>
<dbReference type="SUPFAM" id="SSF47336">
    <property type="entry name" value="ACP-like"/>
    <property type="match status" value="1"/>
</dbReference>
<gene>
    <name evidence="2" type="ORF">GCM10022247_01640</name>
</gene>
<evidence type="ECO:0000313" key="3">
    <source>
        <dbReference type="Proteomes" id="UP001501747"/>
    </source>
</evidence>
<dbReference type="Gene3D" id="1.10.1200.10">
    <property type="entry name" value="ACP-like"/>
    <property type="match status" value="1"/>
</dbReference>
<dbReference type="EMBL" id="BAABAL010000003">
    <property type="protein sequence ID" value="GAA3986989.1"/>
    <property type="molecule type" value="Genomic_DNA"/>
</dbReference>
<evidence type="ECO:0000313" key="2">
    <source>
        <dbReference type="EMBL" id="GAA3986989.1"/>
    </source>
</evidence>
<dbReference type="RefSeq" id="WP_344870461.1">
    <property type="nucleotide sequence ID" value="NZ_BAABAL010000003.1"/>
</dbReference>
<keyword evidence="3" id="KW-1185">Reference proteome</keyword>
<organism evidence="2 3">
    <name type="scientific">Allokutzneria multivorans</name>
    <dbReference type="NCBI Taxonomy" id="1142134"/>
    <lineage>
        <taxon>Bacteria</taxon>
        <taxon>Bacillati</taxon>
        <taxon>Actinomycetota</taxon>
        <taxon>Actinomycetes</taxon>
        <taxon>Pseudonocardiales</taxon>
        <taxon>Pseudonocardiaceae</taxon>
        <taxon>Allokutzneria</taxon>
    </lineage>
</organism>
<dbReference type="Proteomes" id="UP001501747">
    <property type="component" value="Unassembled WGS sequence"/>
</dbReference>
<feature type="domain" description="Carrier" evidence="1">
    <location>
        <begin position="1"/>
        <end position="78"/>
    </location>
</feature>
<dbReference type="Pfam" id="PF00550">
    <property type="entry name" value="PP-binding"/>
    <property type="match status" value="1"/>
</dbReference>
<comment type="caution">
    <text evidence="2">The sequence shown here is derived from an EMBL/GenBank/DDBJ whole genome shotgun (WGS) entry which is preliminary data.</text>
</comment>
<proteinExistence type="predicted"/>
<evidence type="ECO:0000259" key="1">
    <source>
        <dbReference type="PROSITE" id="PS50075"/>
    </source>
</evidence>
<sequence length="93" mass="10356">MSDNARAELRQFIVGKFPKIELADDQDIFALGFVNSLFAMELVMFIEKAFSVRIPNDELKLDNFRSIDAMTELIARQQSEDPLAGSSISAVTG</sequence>
<reference evidence="3" key="1">
    <citation type="journal article" date="2019" name="Int. J. Syst. Evol. Microbiol.">
        <title>The Global Catalogue of Microorganisms (GCM) 10K type strain sequencing project: providing services to taxonomists for standard genome sequencing and annotation.</title>
        <authorList>
            <consortium name="The Broad Institute Genomics Platform"/>
            <consortium name="The Broad Institute Genome Sequencing Center for Infectious Disease"/>
            <person name="Wu L."/>
            <person name="Ma J."/>
        </authorList>
    </citation>
    <scope>NUCLEOTIDE SEQUENCE [LARGE SCALE GENOMIC DNA]</scope>
    <source>
        <strain evidence="3">JCM 17342</strain>
    </source>
</reference>
<name>A0ABP7QSK4_9PSEU</name>
<protein>
    <recommendedName>
        <fullName evidence="1">Carrier domain-containing protein</fullName>
    </recommendedName>
</protein>
<dbReference type="PROSITE" id="PS50075">
    <property type="entry name" value="CARRIER"/>
    <property type="match status" value="1"/>
</dbReference>
<dbReference type="InterPro" id="IPR036736">
    <property type="entry name" value="ACP-like_sf"/>
</dbReference>